<reference evidence="2 3" key="1">
    <citation type="submission" date="2016-10" db="EMBL/GenBank/DDBJ databases">
        <title>The Draft Genome Sequence of the Potato Rhizosphere Bacteria Ochrobactrum sp. IPA7.2.</title>
        <authorList>
            <person name="Gogoleva N.E."/>
            <person name="Khlopko Y.A."/>
            <person name="Burygin G.L."/>
            <person name="Plotnikov A.O."/>
        </authorList>
    </citation>
    <scope>NUCLEOTIDE SEQUENCE [LARGE SCALE GENOMIC DNA]</scope>
    <source>
        <strain evidence="2 3">IPA7.2</strain>
    </source>
</reference>
<name>A0A1J6HNG8_9HYPH</name>
<dbReference type="Proteomes" id="UP000182985">
    <property type="component" value="Unassembled WGS sequence"/>
</dbReference>
<feature type="transmembrane region" description="Helical" evidence="1">
    <location>
        <begin position="45"/>
        <end position="64"/>
    </location>
</feature>
<accession>A0A1J6HNG8</accession>
<organism evidence="2 3">
    <name type="scientific">Brucella cytisi</name>
    <dbReference type="NCBI Taxonomy" id="407152"/>
    <lineage>
        <taxon>Bacteria</taxon>
        <taxon>Pseudomonadati</taxon>
        <taxon>Pseudomonadota</taxon>
        <taxon>Alphaproteobacteria</taxon>
        <taxon>Hyphomicrobiales</taxon>
        <taxon>Brucellaceae</taxon>
        <taxon>Brucella/Ochrobactrum group</taxon>
        <taxon>Brucella</taxon>
    </lineage>
</organism>
<gene>
    <name evidence="2" type="ORF">BLA27_06060</name>
</gene>
<keyword evidence="1" id="KW-0812">Transmembrane</keyword>
<dbReference type="OrthoDB" id="7570420at2"/>
<sequence>MKTAHPIFALKPLVAIDAITCAAMGAALVTASAPVGELTGIPASLLYWAGVLLLPVAAFMAWVSRSSNPPAWAVNLVILGNGAWVVASLFLPVAGMIAPNLFGWVFLVGQAAAVTVLTWLEVRAARIPQTAF</sequence>
<evidence type="ECO:0000313" key="2">
    <source>
        <dbReference type="EMBL" id="OIS94500.1"/>
    </source>
</evidence>
<protein>
    <recommendedName>
        <fullName evidence="4">Integral membrane protein</fullName>
    </recommendedName>
</protein>
<feature type="transmembrane region" description="Helical" evidence="1">
    <location>
        <begin position="101"/>
        <end position="120"/>
    </location>
</feature>
<keyword evidence="1" id="KW-0472">Membrane</keyword>
<dbReference type="AlphaFoldDB" id="A0A1J6HNG8"/>
<dbReference type="RefSeq" id="WP_071630906.1">
    <property type="nucleotide sequence ID" value="NZ_JBHJZM010000005.1"/>
</dbReference>
<feature type="transmembrane region" description="Helical" evidence="1">
    <location>
        <begin position="12"/>
        <end position="33"/>
    </location>
</feature>
<evidence type="ECO:0008006" key="4">
    <source>
        <dbReference type="Google" id="ProtNLM"/>
    </source>
</evidence>
<keyword evidence="1" id="KW-1133">Transmembrane helix</keyword>
<keyword evidence="3" id="KW-1185">Reference proteome</keyword>
<evidence type="ECO:0000313" key="3">
    <source>
        <dbReference type="Proteomes" id="UP000182985"/>
    </source>
</evidence>
<evidence type="ECO:0000256" key="1">
    <source>
        <dbReference type="SAM" id="Phobius"/>
    </source>
</evidence>
<proteinExistence type="predicted"/>
<comment type="caution">
    <text evidence="2">The sequence shown here is derived from an EMBL/GenBank/DDBJ whole genome shotgun (WGS) entry which is preliminary data.</text>
</comment>
<dbReference type="EMBL" id="MOEC01000004">
    <property type="protein sequence ID" value="OIS94500.1"/>
    <property type="molecule type" value="Genomic_DNA"/>
</dbReference>
<feature type="transmembrane region" description="Helical" evidence="1">
    <location>
        <begin position="76"/>
        <end position="95"/>
    </location>
</feature>